<organism evidence="1 2">
    <name type="scientific">Holothuria leucospilota</name>
    <name type="common">Black long sea cucumber</name>
    <name type="synonym">Mertensiothuria leucospilota</name>
    <dbReference type="NCBI Taxonomy" id="206669"/>
    <lineage>
        <taxon>Eukaryota</taxon>
        <taxon>Metazoa</taxon>
        <taxon>Echinodermata</taxon>
        <taxon>Eleutherozoa</taxon>
        <taxon>Echinozoa</taxon>
        <taxon>Holothuroidea</taxon>
        <taxon>Aspidochirotacea</taxon>
        <taxon>Aspidochirotida</taxon>
        <taxon>Holothuriidae</taxon>
        <taxon>Holothuria</taxon>
    </lineage>
</organism>
<dbReference type="Proteomes" id="UP001152320">
    <property type="component" value="Chromosome 3"/>
</dbReference>
<evidence type="ECO:0008006" key="3">
    <source>
        <dbReference type="Google" id="ProtNLM"/>
    </source>
</evidence>
<comment type="caution">
    <text evidence="1">The sequence shown here is derived from an EMBL/GenBank/DDBJ whole genome shotgun (WGS) entry which is preliminary data.</text>
</comment>
<dbReference type="OrthoDB" id="5984724at2759"/>
<accession>A0A9Q1CIS3</accession>
<proteinExistence type="predicted"/>
<keyword evidence="2" id="KW-1185">Reference proteome</keyword>
<evidence type="ECO:0000313" key="2">
    <source>
        <dbReference type="Proteomes" id="UP001152320"/>
    </source>
</evidence>
<sequence length="129" mass="14968">MKLDPFFDDDEQVYRVGGRLGRASLSYDIRHPYLLPKRSHITMLLVRENHRHALDGGHLRTAAEVRKQYWVIGDVNVSRRVVHDCIICKRQRGKAVNQKMADLPEFRIKPCSPPFQTTMVDYIGPLNVK</sequence>
<dbReference type="AlphaFoldDB" id="A0A9Q1CIS3"/>
<protein>
    <recommendedName>
        <fullName evidence="3">Integrase zinc-binding domain-containing protein</fullName>
    </recommendedName>
</protein>
<dbReference type="PANTHER" id="PTHR47331:SF1">
    <property type="entry name" value="GAG-LIKE PROTEIN"/>
    <property type="match status" value="1"/>
</dbReference>
<evidence type="ECO:0000313" key="1">
    <source>
        <dbReference type="EMBL" id="KAJ8046117.1"/>
    </source>
</evidence>
<name>A0A9Q1CIS3_HOLLE</name>
<gene>
    <name evidence="1" type="ORF">HOLleu_09303</name>
</gene>
<dbReference type="PANTHER" id="PTHR47331">
    <property type="entry name" value="PHD-TYPE DOMAIN-CONTAINING PROTEIN"/>
    <property type="match status" value="1"/>
</dbReference>
<dbReference type="EMBL" id="JAIZAY010000003">
    <property type="protein sequence ID" value="KAJ8046117.1"/>
    <property type="molecule type" value="Genomic_DNA"/>
</dbReference>
<reference evidence="1" key="1">
    <citation type="submission" date="2021-10" db="EMBL/GenBank/DDBJ databases">
        <title>Tropical sea cucumber genome reveals ecological adaptation and Cuvierian tubules defense mechanism.</title>
        <authorList>
            <person name="Chen T."/>
        </authorList>
    </citation>
    <scope>NUCLEOTIDE SEQUENCE</scope>
    <source>
        <strain evidence="1">Nanhai2018</strain>
        <tissue evidence="1">Muscle</tissue>
    </source>
</reference>